<organism evidence="1 2">
    <name type="scientific">Nocardia wallacei</name>
    <dbReference type="NCBI Taxonomy" id="480035"/>
    <lineage>
        <taxon>Bacteria</taxon>
        <taxon>Bacillati</taxon>
        <taxon>Actinomycetota</taxon>
        <taxon>Actinomycetes</taxon>
        <taxon>Mycobacteriales</taxon>
        <taxon>Nocardiaceae</taxon>
        <taxon>Nocardia</taxon>
    </lineage>
</organism>
<dbReference type="InterPro" id="IPR028978">
    <property type="entry name" value="Chorismate_lyase_/UTRA_dom_sf"/>
</dbReference>
<evidence type="ECO:0000313" key="2">
    <source>
        <dbReference type="Proteomes" id="UP000516173"/>
    </source>
</evidence>
<gene>
    <name evidence="1" type="ORF">NWFMUON74_38720</name>
</gene>
<dbReference type="AlphaFoldDB" id="A0A7G1KM22"/>
<accession>A0A7G1KM22</accession>
<dbReference type="Proteomes" id="UP000516173">
    <property type="component" value="Chromosome"/>
</dbReference>
<proteinExistence type="predicted"/>
<dbReference type="Gene3D" id="3.40.1410.10">
    <property type="entry name" value="Chorismate lyase-like"/>
    <property type="match status" value="1"/>
</dbReference>
<dbReference type="EMBL" id="AP023396">
    <property type="protein sequence ID" value="BCK56100.1"/>
    <property type="molecule type" value="Genomic_DNA"/>
</dbReference>
<dbReference type="KEGG" id="nwl:NWFMUON74_38720"/>
<evidence type="ECO:0000313" key="1">
    <source>
        <dbReference type="EMBL" id="BCK56100.1"/>
    </source>
</evidence>
<reference evidence="1 2" key="1">
    <citation type="submission" date="2020-08" db="EMBL/GenBank/DDBJ databases">
        <title>Genome Sequencing of Nocardia wallacei strain FMUON74 and assembly.</title>
        <authorList>
            <person name="Toyokawa M."/>
            <person name="Uesaka K."/>
        </authorList>
    </citation>
    <scope>NUCLEOTIDE SEQUENCE [LARGE SCALE GENOMIC DNA]</scope>
    <source>
        <strain evidence="1 2">FMUON74</strain>
    </source>
</reference>
<sequence length="149" mass="16878">MFSDDEPVAVRRSKLRDHTGAIVSENLITYRQCDQGSLIPAEGVPFGLHTRRMGLYERRRIFRAGITRDAFGALPAGSAGRVYEIVFSTEQRVLVHEVFAPSLLPMRADSFELPAAMRSDLTARRKYLSRFYPEGRVSRRFASLGPIFQ</sequence>
<keyword evidence="2" id="KW-1185">Reference proteome</keyword>
<name>A0A7G1KM22_9NOCA</name>
<protein>
    <submittedName>
        <fullName evidence="1">Uncharacterized protein</fullName>
    </submittedName>
</protein>